<dbReference type="NCBIfam" id="TIGR01552">
    <property type="entry name" value="phd_fam"/>
    <property type="match status" value="1"/>
</dbReference>
<evidence type="ECO:0000256" key="2">
    <source>
        <dbReference type="RuleBase" id="RU362080"/>
    </source>
</evidence>
<dbReference type="InterPro" id="IPR036165">
    <property type="entry name" value="YefM-like_sf"/>
</dbReference>
<evidence type="ECO:0000256" key="1">
    <source>
        <dbReference type="ARBA" id="ARBA00009981"/>
    </source>
</evidence>
<evidence type="ECO:0000313" key="3">
    <source>
        <dbReference type="EMBL" id="SEM13298.1"/>
    </source>
</evidence>
<proteinExistence type="inferred from homology"/>
<name>A0A1H7VWX3_9NOCA</name>
<dbReference type="SUPFAM" id="SSF143120">
    <property type="entry name" value="YefM-like"/>
    <property type="match status" value="1"/>
</dbReference>
<accession>A0A1H7VWX3</accession>
<comment type="similarity">
    <text evidence="1 2">Belongs to the phD/YefM antitoxin family.</text>
</comment>
<dbReference type="Gene3D" id="3.40.1620.10">
    <property type="entry name" value="YefM-like domain"/>
    <property type="match status" value="1"/>
</dbReference>
<evidence type="ECO:0000313" key="4">
    <source>
        <dbReference type="Proteomes" id="UP000198677"/>
    </source>
</evidence>
<dbReference type="Proteomes" id="UP000198677">
    <property type="component" value="Unassembled WGS sequence"/>
</dbReference>
<dbReference type="AlphaFoldDB" id="A0A1H7VWX3"/>
<dbReference type="EMBL" id="FOAW01000023">
    <property type="protein sequence ID" value="SEM13298.1"/>
    <property type="molecule type" value="Genomic_DNA"/>
</dbReference>
<reference evidence="4" key="1">
    <citation type="submission" date="2016-10" db="EMBL/GenBank/DDBJ databases">
        <authorList>
            <person name="Varghese N."/>
            <person name="Submissions S."/>
        </authorList>
    </citation>
    <scope>NUCLEOTIDE SEQUENCE [LARGE SCALE GENOMIC DNA]</scope>
    <source>
        <strain evidence="4">DSM 44675</strain>
    </source>
</reference>
<dbReference type="InterPro" id="IPR006442">
    <property type="entry name" value="Antitoxin_Phd/YefM"/>
</dbReference>
<keyword evidence="4" id="KW-1185">Reference proteome</keyword>
<comment type="function">
    <text evidence="2">Antitoxin component of a type II toxin-antitoxin (TA) system.</text>
</comment>
<organism evidence="3 4">
    <name type="scientific">Rhodococcus maanshanensis</name>
    <dbReference type="NCBI Taxonomy" id="183556"/>
    <lineage>
        <taxon>Bacteria</taxon>
        <taxon>Bacillati</taxon>
        <taxon>Actinomycetota</taxon>
        <taxon>Actinomycetes</taxon>
        <taxon>Mycobacteriales</taxon>
        <taxon>Nocardiaceae</taxon>
        <taxon>Rhodococcus</taxon>
    </lineage>
</organism>
<gene>
    <name evidence="3" type="ORF">SAMN05444583_12371</name>
</gene>
<sequence>MAAMKVKTARKRLKKLIRRANDESAAIEIGGKHGSAVLISRSHYEALRETSYLLRSPDLLESLRRAGARERLLDDLYGTPAERSDQIA</sequence>
<protein>
    <recommendedName>
        <fullName evidence="2">Antitoxin</fullName>
    </recommendedName>
</protein>
<dbReference type="Pfam" id="PF02604">
    <property type="entry name" value="PhdYeFM_antitox"/>
    <property type="match status" value="1"/>
</dbReference>